<dbReference type="EMBL" id="JARPOI010000016">
    <property type="protein sequence ID" value="KAJ9148062.1"/>
    <property type="molecule type" value="Genomic_DNA"/>
</dbReference>
<feature type="region of interest" description="Disordered" evidence="1">
    <location>
        <begin position="580"/>
        <end position="600"/>
    </location>
</feature>
<protein>
    <submittedName>
        <fullName evidence="2">Uncharacterized protein</fullName>
    </submittedName>
</protein>
<dbReference type="InterPro" id="IPR006553">
    <property type="entry name" value="Leu-rich_rpt_Cys-con_subtyp"/>
</dbReference>
<sequence length="600" mass="66583">METETRLVRICIEAACETRESVEKWRRQRRTLERIPSPLADAMLRRLLHRRLLFPSLLEVFKQSVEVVDLRGENAVDAEWLAYLGAFRYLRSLNLADCRKINGSALWALTGMTSLRELDLSRCAKVADAGIKHLLSISTLEILRISETGLTADGVTLLSLLRNLSVLDLGGLPVTDTALSSLQVLKKLEYLDLWGSNISNKGSTVLQLFPKLSFLNLAWTSVTRLPNLSSLECLNLSNCVIESVFEGDGNKAPLTKLIYSGATFANEADVFLHIEPSFLSFLDVSNSSLQGFYFLPCMKMLEHLDLSSSMMGDDSVEFIACIGANLRNLNLSKTRVTTAGVSILAQHVPKLESLSLSHAPVDDLAITYIGTIPSLKVVDLSNTNITGFIQQVGEETNYIPSLTALQRLNCLQSLNLEHTQVMDVALDPVSSFQELSHLSLKSASLTDAALYNMSPLSKLTNLAICDAVLTNSALDLFRPPVSLKMLDLRGCWLLNKEAISSFCKKHPLVEVRHELLGVSPSDQGSCDRSSPSQIFLKPSQMHRKQGKMPMSEYFIDQRLKYNREELLSLRYQSLSHGSAPDRGLVMPKMQPDEKDKLPLG</sequence>
<evidence type="ECO:0000313" key="2">
    <source>
        <dbReference type="EMBL" id="KAJ9148062.1"/>
    </source>
</evidence>
<dbReference type="SMART" id="SM00367">
    <property type="entry name" value="LRR_CC"/>
    <property type="match status" value="7"/>
</dbReference>
<dbReference type="InterPro" id="IPR001611">
    <property type="entry name" value="Leu-rich_rpt"/>
</dbReference>
<reference evidence="2" key="1">
    <citation type="journal article" date="2023" name="Plant Biotechnol. J.">
        <title>Chromosome-level wild Hevea brasiliensis genome provides new tools for genomic-assisted breeding and valuable loci to elevate rubber yield.</title>
        <authorList>
            <person name="Cheng H."/>
            <person name="Song X."/>
            <person name="Hu Y."/>
            <person name="Wu T."/>
            <person name="Yang Q."/>
            <person name="An Z."/>
            <person name="Feng S."/>
            <person name="Deng Z."/>
            <person name="Wu W."/>
            <person name="Zeng X."/>
            <person name="Tu M."/>
            <person name="Wang X."/>
            <person name="Huang H."/>
        </authorList>
    </citation>
    <scope>NUCLEOTIDE SEQUENCE</scope>
    <source>
        <strain evidence="2">MT/VB/25A 57/8</strain>
    </source>
</reference>
<name>A0ABQ9KVN7_HEVBR</name>
<dbReference type="SUPFAM" id="SSF52047">
    <property type="entry name" value="RNI-like"/>
    <property type="match status" value="1"/>
</dbReference>
<keyword evidence="3" id="KW-1185">Reference proteome</keyword>
<accession>A0ABQ9KVN7</accession>
<dbReference type="Proteomes" id="UP001174677">
    <property type="component" value="Chromosome 16"/>
</dbReference>
<dbReference type="SUPFAM" id="SSF52058">
    <property type="entry name" value="L domain-like"/>
    <property type="match status" value="1"/>
</dbReference>
<gene>
    <name evidence="2" type="ORF">P3X46_030158</name>
</gene>
<dbReference type="Gene3D" id="3.80.10.10">
    <property type="entry name" value="Ribonuclease Inhibitor"/>
    <property type="match status" value="4"/>
</dbReference>
<comment type="caution">
    <text evidence="2">The sequence shown here is derived from an EMBL/GenBank/DDBJ whole genome shotgun (WGS) entry which is preliminary data.</text>
</comment>
<evidence type="ECO:0000256" key="1">
    <source>
        <dbReference type="SAM" id="MobiDB-lite"/>
    </source>
</evidence>
<feature type="compositionally biased region" description="Basic and acidic residues" evidence="1">
    <location>
        <begin position="590"/>
        <end position="600"/>
    </location>
</feature>
<dbReference type="Pfam" id="PF13516">
    <property type="entry name" value="LRR_6"/>
    <property type="match status" value="1"/>
</dbReference>
<dbReference type="PANTHER" id="PTHR12904:SF23">
    <property type="entry name" value="PROTEIN ZER-1 HOMOLOG"/>
    <property type="match status" value="1"/>
</dbReference>
<dbReference type="InterPro" id="IPR051341">
    <property type="entry name" value="Zyg-11_UBL_adapter"/>
</dbReference>
<proteinExistence type="predicted"/>
<evidence type="ECO:0000313" key="3">
    <source>
        <dbReference type="Proteomes" id="UP001174677"/>
    </source>
</evidence>
<organism evidence="2 3">
    <name type="scientific">Hevea brasiliensis</name>
    <name type="common">Para rubber tree</name>
    <name type="synonym">Siphonia brasiliensis</name>
    <dbReference type="NCBI Taxonomy" id="3981"/>
    <lineage>
        <taxon>Eukaryota</taxon>
        <taxon>Viridiplantae</taxon>
        <taxon>Streptophyta</taxon>
        <taxon>Embryophyta</taxon>
        <taxon>Tracheophyta</taxon>
        <taxon>Spermatophyta</taxon>
        <taxon>Magnoliopsida</taxon>
        <taxon>eudicotyledons</taxon>
        <taxon>Gunneridae</taxon>
        <taxon>Pentapetalae</taxon>
        <taxon>rosids</taxon>
        <taxon>fabids</taxon>
        <taxon>Malpighiales</taxon>
        <taxon>Euphorbiaceae</taxon>
        <taxon>Crotonoideae</taxon>
        <taxon>Micrandreae</taxon>
        <taxon>Hevea</taxon>
    </lineage>
</organism>
<dbReference type="PANTHER" id="PTHR12904">
    <property type="match status" value="1"/>
</dbReference>
<dbReference type="InterPro" id="IPR032675">
    <property type="entry name" value="LRR_dom_sf"/>
</dbReference>